<keyword evidence="1" id="KW-1133">Transmembrane helix</keyword>
<dbReference type="EMBL" id="CAKOGP040000580">
    <property type="protein sequence ID" value="CAJ1936935.1"/>
    <property type="molecule type" value="Genomic_DNA"/>
</dbReference>
<proteinExistence type="predicted"/>
<evidence type="ECO:0000313" key="2">
    <source>
        <dbReference type="EMBL" id="CAJ1936935.1"/>
    </source>
</evidence>
<comment type="caution">
    <text evidence="2">The sequence shown here is derived from an EMBL/GenBank/DDBJ whole genome shotgun (WGS) entry which is preliminary data.</text>
</comment>
<accession>A0AAD2CQF1</accession>
<keyword evidence="1" id="KW-0472">Membrane</keyword>
<reference evidence="2" key="1">
    <citation type="submission" date="2023-08" db="EMBL/GenBank/DDBJ databases">
        <authorList>
            <person name="Audoor S."/>
            <person name="Bilcke G."/>
        </authorList>
    </citation>
    <scope>NUCLEOTIDE SEQUENCE</scope>
</reference>
<dbReference type="AlphaFoldDB" id="A0AAD2CQF1"/>
<evidence type="ECO:0000313" key="3">
    <source>
        <dbReference type="Proteomes" id="UP001295423"/>
    </source>
</evidence>
<feature type="transmembrane region" description="Helical" evidence="1">
    <location>
        <begin position="57"/>
        <end position="80"/>
    </location>
</feature>
<evidence type="ECO:0000256" key="1">
    <source>
        <dbReference type="SAM" id="Phobius"/>
    </source>
</evidence>
<gene>
    <name evidence="2" type="ORF">CYCCA115_LOCUS5435</name>
</gene>
<sequence>MAYLSFFIETMQEWQRSSFFCNGKRLSGMPLLLYNSFILWNCRELEPIIGSTKYVRFLWDIALVSILLEILFTYCIQSFLRDMNYGSSPPLFVRSSRGQPSSGMQQVKHMLVHRSMGSFTTVSTGVLTVVFQHQNIPISVLPFVNARHLFFVTPAVAYAFCLGILSFLSRSAHPYSAVISGTCAGLTWSSNLSSFMIEHYWANGSFFIYMILCMLSLKAAESPFIPCINNKPWDGAGRLPETEKDNFRCSSSSRHDYSLGNNNFDSPGEHDEDLEGNLRLYSTINDEHGHLVPNMEELNGVLHSDGQEVSYNELLLMMTQTVRVNSANSTDAGVRSRRVLRP</sequence>
<feature type="transmembrane region" description="Helical" evidence="1">
    <location>
        <begin position="175"/>
        <end position="194"/>
    </location>
</feature>
<keyword evidence="3" id="KW-1185">Reference proteome</keyword>
<organism evidence="2 3">
    <name type="scientific">Cylindrotheca closterium</name>
    <dbReference type="NCBI Taxonomy" id="2856"/>
    <lineage>
        <taxon>Eukaryota</taxon>
        <taxon>Sar</taxon>
        <taxon>Stramenopiles</taxon>
        <taxon>Ochrophyta</taxon>
        <taxon>Bacillariophyta</taxon>
        <taxon>Bacillariophyceae</taxon>
        <taxon>Bacillariophycidae</taxon>
        <taxon>Bacillariales</taxon>
        <taxon>Bacillariaceae</taxon>
        <taxon>Cylindrotheca</taxon>
    </lineage>
</organism>
<keyword evidence="1" id="KW-0812">Transmembrane</keyword>
<protein>
    <submittedName>
        <fullName evidence="2">Uncharacterized protein</fullName>
    </submittedName>
</protein>
<name>A0AAD2CQF1_9STRA</name>
<dbReference type="Proteomes" id="UP001295423">
    <property type="component" value="Unassembled WGS sequence"/>
</dbReference>
<feature type="transmembrane region" description="Helical" evidence="1">
    <location>
        <begin position="149"/>
        <end position="168"/>
    </location>
</feature>